<accession>A0A061HG89</accession>
<evidence type="ECO:0000313" key="1">
    <source>
        <dbReference type="EMBL" id="EPQ63382.1"/>
    </source>
</evidence>
<protein>
    <submittedName>
        <fullName evidence="2">BgtAc-31136</fullName>
    </submittedName>
</protein>
<sequence>MTEFSDICEYLARNPMANNLIAFLDLYELMGSKFAYNVLFSSLTSYTLAVKDNDTSNQLLIQLSSIAVNIGRDKIDLVRLQPLYNAISGKKNEVDILQIALVFAQNPPQRIDVKQKSR</sequence>
<reference evidence="3" key="1">
    <citation type="journal article" date="2013" name="Nat. Genet.">
        <title>The wheat powdery mildew genome shows the unique evolution of an obligate biotroph.</title>
        <authorList>
            <person name="Wicker T."/>
            <person name="Oberhaensli S."/>
            <person name="Parlange F."/>
            <person name="Buchmann J.P."/>
            <person name="Shatalina M."/>
            <person name="Roffler S."/>
            <person name="Ben-David R."/>
            <person name="Dolezel J."/>
            <person name="Simkova H."/>
            <person name="Schulze-Lefert P."/>
            <person name="Spanu P.D."/>
            <person name="Bruggmann R."/>
            <person name="Amselem J."/>
            <person name="Quesneville H."/>
            <person name="Ver Loren van Themaat E."/>
            <person name="Paape T."/>
            <person name="Shimizu K.K."/>
            <person name="Keller B."/>
        </authorList>
    </citation>
    <scope>NUCLEOTIDE SEQUENCE [LARGE SCALE GENOMIC DNA]</scope>
    <source>
        <strain evidence="3">96224</strain>
    </source>
</reference>
<organism evidence="2">
    <name type="scientific">Blumeria graminis f. sp. tritici 96224</name>
    <dbReference type="NCBI Taxonomy" id="1268274"/>
    <lineage>
        <taxon>Eukaryota</taxon>
        <taxon>Fungi</taxon>
        <taxon>Dikarya</taxon>
        <taxon>Ascomycota</taxon>
        <taxon>Pezizomycotina</taxon>
        <taxon>Leotiomycetes</taxon>
        <taxon>Erysiphales</taxon>
        <taxon>Erysiphaceae</taxon>
        <taxon>Blumeria</taxon>
    </lineage>
</organism>
<evidence type="ECO:0000313" key="3">
    <source>
        <dbReference type="Proteomes" id="UP000053110"/>
    </source>
</evidence>
<dbReference type="Proteomes" id="UP000053110">
    <property type="component" value="Unassembled WGS sequence"/>
</dbReference>
<evidence type="ECO:0000313" key="2">
    <source>
        <dbReference type="EMBL" id="SUZ11961.1"/>
    </source>
</evidence>
<dbReference type="HOGENOM" id="CLU_2072743_0_0_1"/>
<reference evidence="1" key="2">
    <citation type="submission" date="2013-01" db="EMBL/GenBank/DDBJ databases">
        <title>The wheat powdery mildew genome reveals unique evolution of an obligate biotroph.</title>
        <authorList>
            <person name="Oberhaensli S."/>
            <person name="Wicker T."/>
            <person name="Keller B."/>
        </authorList>
    </citation>
    <scope>NUCLEOTIDE SEQUENCE</scope>
    <source>
        <strain evidence="1">96224</strain>
    </source>
</reference>
<proteinExistence type="predicted"/>
<reference evidence="2" key="3">
    <citation type="submission" date="2018-07" db="EMBL/GenBank/DDBJ databases">
        <authorList>
            <person name="Quirk P.G."/>
            <person name="Krulwich T.A."/>
        </authorList>
    </citation>
    <scope>NUCLEOTIDE SEQUENCE</scope>
    <source>
        <strain evidence="2">96224</strain>
    </source>
</reference>
<dbReference type="EMBL" id="KE375124">
    <property type="protein sequence ID" value="EPQ63382.1"/>
    <property type="molecule type" value="Genomic_DNA"/>
</dbReference>
<feature type="non-terminal residue" evidence="2">
    <location>
        <position position="118"/>
    </location>
</feature>
<dbReference type="AlphaFoldDB" id="A0A061HG89"/>
<name>A0A061HG89_BLUGR</name>
<dbReference type="EMBL" id="UIGY01000157">
    <property type="protein sequence ID" value="SUZ11961.1"/>
    <property type="molecule type" value="Genomic_DNA"/>
</dbReference>
<gene>
    <name evidence="1" type="ORF">BGT96224_Ac31136</name>
    <name evidence="2" type="ORF">BGT96224V2_LOCUS5127</name>
</gene>